<dbReference type="GO" id="GO:0008198">
    <property type="term" value="F:ferrous iron binding"/>
    <property type="evidence" value="ECO:0007669"/>
    <property type="project" value="TreeGrafter"/>
</dbReference>
<evidence type="ECO:0000259" key="5">
    <source>
        <dbReference type="PROSITE" id="PS50076"/>
    </source>
</evidence>
<dbReference type="Pfam" id="PF05207">
    <property type="entry name" value="Zn_ribbon_CSL"/>
    <property type="match status" value="1"/>
</dbReference>
<feature type="domain" description="J" evidence="5">
    <location>
        <begin position="9"/>
        <end position="72"/>
    </location>
</feature>
<comment type="similarity">
    <text evidence="1">Belongs to the DPH4 family.</text>
</comment>
<proteinExistence type="inferred from homology"/>
<comment type="caution">
    <text evidence="7">The sequence shown here is derived from an EMBL/GenBank/DDBJ whole genome shotgun (WGS) entry which is preliminary data.</text>
</comment>
<dbReference type="SMART" id="SM00271">
    <property type="entry name" value="DnaJ"/>
    <property type="match status" value="1"/>
</dbReference>
<evidence type="ECO:0000313" key="7">
    <source>
        <dbReference type="EMBL" id="CAB3224694.1"/>
    </source>
</evidence>
<evidence type="ECO:0000259" key="6">
    <source>
        <dbReference type="PROSITE" id="PS51074"/>
    </source>
</evidence>
<evidence type="ECO:0000256" key="4">
    <source>
        <dbReference type="ARBA" id="ARBA00023004"/>
    </source>
</evidence>
<dbReference type="SUPFAM" id="SSF46565">
    <property type="entry name" value="Chaperone J-domain"/>
    <property type="match status" value="1"/>
</dbReference>
<evidence type="ECO:0000256" key="2">
    <source>
        <dbReference type="ARBA" id="ARBA00022723"/>
    </source>
</evidence>
<dbReference type="PROSITE" id="PS51074">
    <property type="entry name" value="DPH_MB"/>
    <property type="match status" value="1"/>
</dbReference>
<dbReference type="EMBL" id="CADEBD010000312">
    <property type="protein sequence ID" value="CAB3242408.1"/>
    <property type="molecule type" value="Genomic_DNA"/>
</dbReference>
<keyword evidence="3" id="KW-0862">Zinc</keyword>
<evidence type="ECO:0000256" key="3">
    <source>
        <dbReference type="ARBA" id="ARBA00022833"/>
    </source>
</evidence>
<name>A0A8S0YYS6_ARCPL</name>
<dbReference type="PANTHER" id="PTHR45255">
    <property type="entry name" value="DNAJ HOMOLOG SUBFAMILY C MEMBER 24"/>
    <property type="match status" value="1"/>
</dbReference>
<keyword evidence="2" id="KW-0479">Metal-binding</keyword>
<evidence type="ECO:0000313" key="9">
    <source>
        <dbReference type="Proteomes" id="UP000494106"/>
    </source>
</evidence>
<dbReference type="SUPFAM" id="SSF144217">
    <property type="entry name" value="CSL zinc finger"/>
    <property type="match status" value="1"/>
</dbReference>
<dbReference type="CDD" id="cd06257">
    <property type="entry name" value="DnaJ"/>
    <property type="match status" value="1"/>
</dbReference>
<keyword evidence="9" id="KW-1185">Reference proteome</keyword>
<dbReference type="Proteomes" id="UP000494256">
    <property type="component" value="Unassembled WGS sequence"/>
</dbReference>
<accession>A0A8S0YYS6</accession>
<keyword evidence="4" id="KW-0408">Iron</keyword>
<dbReference type="OrthoDB" id="66964at2759"/>
<feature type="domain" description="DPH-type MB" evidence="6">
    <location>
        <begin position="82"/>
        <end position="138"/>
    </location>
</feature>
<dbReference type="Pfam" id="PF00226">
    <property type="entry name" value="DnaJ"/>
    <property type="match status" value="1"/>
</dbReference>
<evidence type="ECO:0000313" key="8">
    <source>
        <dbReference type="EMBL" id="CAB3242408.1"/>
    </source>
</evidence>
<evidence type="ECO:0000313" key="10">
    <source>
        <dbReference type="Proteomes" id="UP000494256"/>
    </source>
</evidence>
<evidence type="ECO:0000256" key="1">
    <source>
        <dbReference type="ARBA" id="ARBA00006169"/>
    </source>
</evidence>
<dbReference type="Gene3D" id="1.10.287.110">
    <property type="entry name" value="DnaJ domain"/>
    <property type="match status" value="1"/>
</dbReference>
<reference evidence="9 10" key="1">
    <citation type="submission" date="2020-04" db="EMBL/GenBank/DDBJ databases">
        <authorList>
            <person name="Wallbank WR R."/>
            <person name="Pardo Diaz C."/>
            <person name="Kozak K."/>
            <person name="Martin S."/>
            <person name="Jiggins C."/>
            <person name="Moest M."/>
            <person name="Warren A I."/>
            <person name="Byers J.R.P. K."/>
            <person name="Montejo-Kovacevich G."/>
            <person name="Yen C E."/>
        </authorList>
    </citation>
    <scope>NUCLEOTIDE SEQUENCE [LARGE SCALE GENOMIC DNA]</scope>
</reference>
<evidence type="ECO:0008006" key="11">
    <source>
        <dbReference type="Google" id="ProtNLM"/>
    </source>
</evidence>
<dbReference type="InterPro" id="IPR036671">
    <property type="entry name" value="DPH_MB_sf"/>
</dbReference>
<dbReference type="GO" id="GO:0001671">
    <property type="term" value="F:ATPase activator activity"/>
    <property type="evidence" value="ECO:0007669"/>
    <property type="project" value="TreeGrafter"/>
</dbReference>
<dbReference type="Gene3D" id="3.10.660.10">
    <property type="entry name" value="DPH Zinc finger"/>
    <property type="match status" value="1"/>
</dbReference>
<dbReference type="InterPro" id="IPR001623">
    <property type="entry name" value="DnaJ_domain"/>
</dbReference>
<organism evidence="7 9">
    <name type="scientific">Arctia plantaginis</name>
    <name type="common">Wood tiger moth</name>
    <name type="synonym">Phalaena plantaginis</name>
    <dbReference type="NCBI Taxonomy" id="874455"/>
    <lineage>
        <taxon>Eukaryota</taxon>
        <taxon>Metazoa</taxon>
        <taxon>Ecdysozoa</taxon>
        <taxon>Arthropoda</taxon>
        <taxon>Hexapoda</taxon>
        <taxon>Insecta</taxon>
        <taxon>Pterygota</taxon>
        <taxon>Neoptera</taxon>
        <taxon>Endopterygota</taxon>
        <taxon>Lepidoptera</taxon>
        <taxon>Glossata</taxon>
        <taxon>Ditrysia</taxon>
        <taxon>Noctuoidea</taxon>
        <taxon>Erebidae</taxon>
        <taxon>Arctiinae</taxon>
        <taxon>Arctia</taxon>
    </lineage>
</organism>
<dbReference type="Proteomes" id="UP000494106">
    <property type="component" value="Unassembled WGS sequence"/>
</dbReference>
<dbReference type="PROSITE" id="PS50076">
    <property type="entry name" value="DNAJ_2"/>
    <property type="match status" value="1"/>
</dbReference>
<protein>
    <recommendedName>
        <fullName evidence="11">DPH4 homolog</fullName>
    </recommendedName>
</protein>
<dbReference type="EMBL" id="CADEBC010000159">
    <property type="protein sequence ID" value="CAB3224694.1"/>
    <property type="molecule type" value="Genomic_DNA"/>
</dbReference>
<dbReference type="PRINTS" id="PR00625">
    <property type="entry name" value="JDOMAIN"/>
</dbReference>
<gene>
    <name evidence="7" type="ORF">APLA_LOCUS2159</name>
    <name evidence="8" type="ORF">APLA_LOCUS9958</name>
</gene>
<dbReference type="PANTHER" id="PTHR45255:SF1">
    <property type="entry name" value="DNAJ HOMOLOG SUBFAMILY C MEMBER 24"/>
    <property type="match status" value="1"/>
</dbReference>
<dbReference type="InterPro" id="IPR007872">
    <property type="entry name" value="DPH_MB_dom"/>
</dbReference>
<dbReference type="AlphaFoldDB" id="A0A8S0YYS6"/>
<dbReference type="InterPro" id="IPR036869">
    <property type="entry name" value="J_dom_sf"/>
</dbReference>
<sequence length="140" mass="16067">MEKRECFVDYYRVLECERAATDEEIKRCYKRLVLLAHPDKVQNDNDQGFLLIQKAWTVLKDPLSRKQYDAELTCHEHSECLLYDTISLSDMNLESSEGVYSYPCRCGGTYLLSASVSVTSDIVIGCDECSFSIKIGKMER</sequence>